<evidence type="ECO:0000313" key="2">
    <source>
        <dbReference type="Proteomes" id="UP000235616"/>
    </source>
</evidence>
<keyword evidence="2" id="KW-1185">Reference proteome</keyword>
<name>A0A2N7VB41_9BURK</name>
<protein>
    <submittedName>
        <fullName evidence="1">Uncharacterized protein</fullName>
    </submittedName>
</protein>
<dbReference type="EMBL" id="PNYA01000049">
    <property type="protein sequence ID" value="PMS14378.1"/>
    <property type="molecule type" value="Genomic_DNA"/>
</dbReference>
<comment type="caution">
    <text evidence="1">The sequence shown here is derived from an EMBL/GenBank/DDBJ whole genome shotgun (WGS) entry which is preliminary data.</text>
</comment>
<dbReference type="AlphaFoldDB" id="A0A2N7VB41"/>
<evidence type="ECO:0000313" key="1">
    <source>
        <dbReference type="EMBL" id="PMS14378.1"/>
    </source>
</evidence>
<accession>A0A2N7VB41</accession>
<reference evidence="1 2" key="1">
    <citation type="submission" date="2018-01" db="EMBL/GenBank/DDBJ databases">
        <title>Whole genome analyses suggest that Burkholderia sensu lato contains two further novel genera in the rhizoxinica-symbiotica group Mycetohabitans gen. nov., and Trinickia gen. nov.: implications for the evolution of diazotrophy and nodulation in the Burkholderiaceae.</title>
        <authorList>
            <person name="Estrada-de los Santos P."/>
            <person name="Palmer M."/>
            <person name="Chavez-Ramirez B."/>
            <person name="Beukes C."/>
            <person name="Steenkamp E.T."/>
            <person name="Hirsch A.M."/>
            <person name="Manyaka P."/>
            <person name="Maluk M."/>
            <person name="Lafos M."/>
            <person name="Crook M."/>
            <person name="Gross E."/>
            <person name="Simon M.F."/>
            <person name="Bueno dos Reis Junior F."/>
            <person name="Poole P.S."/>
            <person name="Venter S.N."/>
            <person name="James E.K."/>
        </authorList>
    </citation>
    <scope>NUCLEOTIDE SEQUENCE [LARGE SCALE GENOMIC DNA]</scope>
    <source>
        <strain evidence="1 2">GIMN1.004</strain>
    </source>
</reference>
<organism evidence="1 2">
    <name type="scientific">Trinickia dabaoshanensis</name>
    <dbReference type="NCBI Taxonomy" id="564714"/>
    <lineage>
        <taxon>Bacteria</taxon>
        <taxon>Pseudomonadati</taxon>
        <taxon>Pseudomonadota</taxon>
        <taxon>Betaproteobacteria</taxon>
        <taxon>Burkholderiales</taxon>
        <taxon>Burkholderiaceae</taxon>
        <taxon>Trinickia</taxon>
    </lineage>
</organism>
<sequence>MMFKESTMQSSIPTAIATYRTGDTEVSLYRVDDDYRFTVTVQREQASVGYRSGRNAKLRFTVFEGDPAFFRNLSMTQFHNVELGVWHCMRLVKHQAIPPTSAEPQP</sequence>
<gene>
    <name evidence="1" type="ORF">C0Z18_31955</name>
</gene>
<dbReference type="Proteomes" id="UP000235616">
    <property type="component" value="Unassembled WGS sequence"/>
</dbReference>
<proteinExistence type="predicted"/>